<dbReference type="Gene3D" id="1.10.3720.10">
    <property type="entry name" value="MetI-like"/>
    <property type="match status" value="1"/>
</dbReference>
<dbReference type="EMBL" id="BIFR01000001">
    <property type="protein sequence ID" value="GCE11588.1"/>
    <property type="molecule type" value="Genomic_DNA"/>
</dbReference>
<feature type="transmembrane region" description="Helical" evidence="7">
    <location>
        <begin position="195"/>
        <end position="217"/>
    </location>
</feature>
<keyword evidence="5 7" id="KW-1133">Transmembrane helix</keyword>
<dbReference type="GO" id="GO:0005886">
    <property type="term" value="C:plasma membrane"/>
    <property type="evidence" value="ECO:0007669"/>
    <property type="project" value="UniProtKB-SubCell"/>
</dbReference>
<dbReference type="AlphaFoldDB" id="A0A401ZXK6"/>
<dbReference type="RefSeq" id="WP_126579280.1">
    <property type="nucleotide sequence ID" value="NZ_BIFR01000001.1"/>
</dbReference>
<evidence type="ECO:0000313" key="9">
    <source>
        <dbReference type="EMBL" id="GCE11588.1"/>
    </source>
</evidence>
<protein>
    <submittedName>
        <fullName evidence="9">Sugar ABC transporter permease</fullName>
    </submittedName>
</protein>
<evidence type="ECO:0000313" key="10">
    <source>
        <dbReference type="Proteomes" id="UP000287352"/>
    </source>
</evidence>
<evidence type="ECO:0000256" key="6">
    <source>
        <dbReference type="ARBA" id="ARBA00023136"/>
    </source>
</evidence>
<dbReference type="InterPro" id="IPR000515">
    <property type="entry name" value="MetI-like"/>
</dbReference>
<evidence type="ECO:0000256" key="5">
    <source>
        <dbReference type="ARBA" id="ARBA00022989"/>
    </source>
</evidence>
<dbReference type="PANTHER" id="PTHR43744">
    <property type="entry name" value="ABC TRANSPORTER PERMEASE PROTEIN MG189-RELATED-RELATED"/>
    <property type="match status" value="1"/>
</dbReference>
<organism evidence="9 10">
    <name type="scientific">Tengunoibacter tsumagoiensis</name>
    <dbReference type="NCBI Taxonomy" id="2014871"/>
    <lineage>
        <taxon>Bacteria</taxon>
        <taxon>Bacillati</taxon>
        <taxon>Chloroflexota</taxon>
        <taxon>Ktedonobacteria</taxon>
        <taxon>Ktedonobacterales</taxon>
        <taxon>Dictyobacteraceae</taxon>
        <taxon>Tengunoibacter</taxon>
    </lineage>
</organism>
<name>A0A401ZXK6_9CHLR</name>
<keyword evidence="2 7" id="KW-0813">Transport</keyword>
<dbReference type="OrthoDB" id="9771544at2"/>
<feature type="transmembrane region" description="Helical" evidence="7">
    <location>
        <begin position="156"/>
        <end position="174"/>
    </location>
</feature>
<keyword evidence="4 7" id="KW-0812">Transmembrane</keyword>
<sequence>MASISQGKPRRLSHKSRGFRVLQRGWVYLFVVLAAIISLFPLYWVTVTSLLTSHSALDFNPHFWPDWSWSNYSDAWSKAPWLHYFTNSLIVALSTVVLATMTSLLAGYAFGTMKFPGRNLLFLLILALIMIPGEATLIPSYLVISTLGWIDSYQAQIIPFAVSISGIFLLRQFFLSLPTSLWEAAQLDGCTRSGFLWRVAAPLARPALSVIALQVFIGSWNAFLWPYLVTRSDQFRTVEVGLQAFVGGEGGTDPTGLAAAAAFTTLPVLIVFLIAQRQFIEGISAGSTKG</sequence>
<dbReference type="Pfam" id="PF00528">
    <property type="entry name" value="BPD_transp_1"/>
    <property type="match status" value="1"/>
</dbReference>
<dbReference type="PROSITE" id="PS50928">
    <property type="entry name" value="ABC_TM1"/>
    <property type="match status" value="1"/>
</dbReference>
<comment type="similarity">
    <text evidence="7">Belongs to the binding-protein-dependent transport system permease family.</text>
</comment>
<feature type="transmembrane region" description="Helical" evidence="7">
    <location>
        <begin position="256"/>
        <end position="275"/>
    </location>
</feature>
<feature type="transmembrane region" description="Helical" evidence="7">
    <location>
        <begin position="21"/>
        <end position="44"/>
    </location>
</feature>
<evidence type="ECO:0000256" key="7">
    <source>
        <dbReference type="RuleBase" id="RU363032"/>
    </source>
</evidence>
<keyword evidence="6 7" id="KW-0472">Membrane</keyword>
<feature type="transmembrane region" description="Helical" evidence="7">
    <location>
        <begin position="120"/>
        <end position="144"/>
    </location>
</feature>
<evidence type="ECO:0000256" key="1">
    <source>
        <dbReference type="ARBA" id="ARBA00004651"/>
    </source>
</evidence>
<dbReference type="GO" id="GO:0055085">
    <property type="term" value="P:transmembrane transport"/>
    <property type="evidence" value="ECO:0007669"/>
    <property type="project" value="InterPro"/>
</dbReference>
<proteinExistence type="inferred from homology"/>
<gene>
    <name evidence="9" type="ORF">KTT_14470</name>
</gene>
<keyword evidence="10" id="KW-1185">Reference proteome</keyword>
<comment type="subcellular location">
    <subcellularLocation>
        <location evidence="1 7">Cell membrane</location>
        <topology evidence="1 7">Multi-pass membrane protein</topology>
    </subcellularLocation>
</comment>
<accession>A0A401ZXK6</accession>
<evidence type="ECO:0000256" key="2">
    <source>
        <dbReference type="ARBA" id="ARBA00022448"/>
    </source>
</evidence>
<feature type="domain" description="ABC transmembrane type-1" evidence="8">
    <location>
        <begin position="85"/>
        <end position="275"/>
    </location>
</feature>
<evidence type="ECO:0000256" key="4">
    <source>
        <dbReference type="ARBA" id="ARBA00022692"/>
    </source>
</evidence>
<dbReference type="CDD" id="cd06261">
    <property type="entry name" value="TM_PBP2"/>
    <property type="match status" value="1"/>
</dbReference>
<keyword evidence="3" id="KW-1003">Cell membrane</keyword>
<evidence type="ECO:0000256" key="3">
    <source>
        <dbReference type="ARBA" id="ARBA00022475"/>
    </source>
</evidence>
<dbReference type="PANTHER" id="PTHR43744:SF12">
    <property type="entry name" value="ABC TRANSPORTER PERMEASE PROTEIN MG189-RELATED"/>
    <property type="match status" value="1"/>
</dbReference>
<reference evidence="10" key="1">
    <citation type="submission" date="2018-12" db="EMBL/GenBank/DDBJ databases">
        <title>Tengunoibacter tsumagoiensis gen. nov., sp. nov., Dictyobacter kobayashii sp. nov., D. alpinus sp. nov., and D. joshuensis sp. nov. and description of Dictyobacteraceae fam. nov. within the order Ktedonobacterales isolated from Tengu-no-mugimeshi.</title>
        <authorList>
            <person name="Wang C.M."/>
            <person name="Zheng Y."/>
            <person name="Sakai Y."/>
            <person name="Toyoda A."/>
            <person name="Minakuchi Y."/>
            <person name="Abe K."/>
            <person name="Yokota A."/>
            <person name="Yabe S."/>
        </authorList>
    </citation>
    <scope>NUCLEOTIDE SEQUENCE [LARGE SCALE GENOMIC DNA]</scope>
    <source>
        <strain evidence="10">Uno3</strain>
    </source>
</reference>
<dbReference type="Proteomes" id="UP000287352">
    <property type="component" value="Unassembled WGS sequence"/>
</dbReference>
<comment type="caution">
    <text evidence="9">The sequence shown here is derived from an EMBL/GenBank/DDBJ whole genome shotgun (WGS) entry which is preliminary data.</text>
</comment>
<dbReference type="InterPro" id="IPR035906">
    <property type="entry name" value="MetI-like_sf"/>
</dbReference>
<evidence type="ECO:0000259" key="8">
    <source>
        <dbReference type="PROSITE" id="PS50928"/>
    </source>
</evidence>
<feature type="transmembrane region" description="Helical" evidence="7">
    <location>
        <begin position="81"/>
        <end position="108"/>
    </location>
</feature>
<dbReference type="SUPFAM" id="SSF161098">
    <property type="entry name" value="MetI-like"/>
    <property type="match status" value="1"/>
</dbReference>